<sequence length="417" mass="46712">MMKAVGLVVEYNPFHNGHLFHLQQSKYVSGCDAVVAVMSGHFLQRGEPALIDKWTRAEMALAGGCDLVIELPVAYATSSAEWFAHGAVALLEATGVIDAICFGTESGQLAPLASAAKLAASNSTSLKQLLQEQLNLGASYPRAYSNALTQLLTQATDWQQNAIALDQPNHTLGLHYMVALERLNSSIKPYTIAREQAQYHDPMPNHHAIASATAIRKMLLEAQNQNLESISAYVPRTTLDLLERTLIKEARQPMHWERFTAQLFYQLSVMPPAALSAYREMEEGLEHRFTQYAKQVSRYSVEELLSAVKTKRYTRTKLQRALLAVLLQHHKQQFTREQLTQGIQYIRVLGFTEKGQQLLKDMKKKAKLPVIHSPAQLLGSSDYLQLDVAATSCYMQLFEAKNPKLQLADYHKPPIRL</sequence>
<dbReference type="InterPro" id="IPR014729">
    <property type="entry name" value="Rossmann-like_a/b/a_fold"/>
</dbReference>
<keyword evidence="3" id="KW-0963">Cytoplasm</keyword>
<comment type="function">
    <text evidence="3">Catalyzes the formation of N(4)-acetylcytidine (ac(4)C) at the wobble position of elongator tRNA(Met), using acetate and ATP as substrates. First activates an acetate ion to form acetyladenylate (Ac-AMP) and then transfers the acetyl group to tRNA to form ac(4)C34.</text>
</comment>
<name>A0ABW1V187_9BACL</name>
<evidence type="ECO:0000313" key="4">
    <source>
        <dbReference type="EMBL" id="MFC6331211.1"/>
    </source>
</evidence>
<dbReference type="Proteomes" id="UP001596233">
    <property type="component" value="Unassembled WGS sequence"/>
</dbReference>
<feature type="binding site" evidence="3">
    <location>
        <position position="169"/>
    </location>
    <ligand>
        <name>ATP</name>
        <dbReference type="ChEBI" id="CHEBI:30616"/>
    </ligand>
</feature>
<feature type="binding site" evidence="3">
    <location>
        <position position="194"/>
    </location>
    <ligand>
        <name>ATP</name>
        <dbReference type="ChEBI" id="CHEBI:30616"/>
    </ligand>
</feature>
<keyword evidence="3" id="KW-0694">RNA-binding</keyword>
<gene>
    <name evidence="3" type="primary">tmcAL</name>
    <name evidence="4" type="ORF">ACFP56_01135</name>
</gene>
<keyword evidence="2 3" id="KW-0819">tRNA processing</keyword>
<comment type="similarity">
    <text evidence="3">Belongs to the TmcAL family.</text>
</comment>
<dbReference type="EMBL" id="JBHSTE010000001">
    <property type="protein sequence ID" value="MFC6331211.1"/>
    <property type="molecule type" value="Genomic_DNA"/>
</dbReference>
<proteinExistence type="inferred from homology"/>
<dbReference type="EC" id="6.3.4.-" evidence="3"/>
<organism evidence="4 5">
    <name type="scientific">Paenibacillus septentrionalis</name>
    <dbReference type="NCBI Taxonomy" id="429342"/>
    <lineage>
        <taxon>Bacteria</taxon>
        <taxon>Bacillati</taxon>
        <taxon>Bacillota</taxon>
        <taxon>Bacilli</taxon>
        <taxon>Bacillales</taxon>
        <taxon>Paenibacillaceae</taxon>
        <taxon>Paenibacillus</taxon>
    </lineage>
</organism>
<evidence type="ECO:0000313" key="5">
    <source>
        <dbReference type="Proteomes" id="UP001596233"/>
    </source>
</evidence>
<evidence type="ECO:0000256" key="3">
    <source>
        <dbReference type="HAMAP-Rule" id="MF_01539"/>
    </source>
</evidence>
<accession>A0ABW1V187</accession>
<protein>
    <recommendedName>
        <fullName evidence="3">tRNA(Met) cytidine acetate ligase</fullName>
        <ecNumber evidence="3">6.3.4.-</ecNumber>
    </recommendedName>
</protein>
<keyword evidence="1 3" id="KW-0436">Ligase</keyword>
<feature type="binding site" evidence="3">
    <location>
        <position position="103"/>
    </location>
    <ligand>
        <name>ATP</name>
        <dbReference type="ChEBI" id="CHEBI:30616"/>
    </ligand>
</feature>
<evidence type="ECO:0000256" key="1">
    <source>
        <dbReference type="ARBA" id="ARBA00022598"/>
    </source>
</evidence>
<keyword evidence="3" id="KW-0067">ATP-binding</keyword>
<dbReference type="InterPro" id="IPR008513">
    <property type="entry name" value="tRNA(Met)_cyd_acetate_ligase"/>
</dbReference>
<comment type="subcellular location">
    <subcellularLocation>
        <location evidence="3">Cytoplasm</location>
    </subcellularLocation>
</comment>
<dbReference type="PANTHER" id="PTHR37825">
    <property type="entry name" value="TRNA(MET) CYTIDINE ACETATE LIGASE"/>
    <property type="match status" value="1"/>
</dbReference>
<evidence type="ECO:0000256" key="2">
    <source>
        <dbReference type="ARBA" id="ARBA00022694"/>
    </source>
</evidence>
<dbReference type="HAMAP" id="MF_01539">
    <property type="entry name" value="TmcAL"/>
    <property type="match status" value="1"/>
</dbReference>
<keyword evidence="3" id="KW-0547">Nucleotide-binding</keyword>
<dbReference type="SUPFAM" id="SSF52374">
    <property type="entry name" value="Nucleotidylyl transferase"/>
    <property type="match status" value="1"/>
</dbReference>
<dbReference type="RefSeq" id="WP_379230213.1">
    <property type="nucleotide sequence ID" value="NZ_JBHSTE010000001.1"/>
</dbReference>
<keyword evidence="3" id="KW-0820">tRNA-binding</keyword>
<reference evidence="5" key="1">
    <citation type="journal article" date="2019" name="Int. J. Syst. Evol. Microbiol.">
        <title>The Global Catalogue of Microorganisms (GCM) 10K type strain sequencing project: providing services to taxonomists for standard genome sequencing and annotation.</title>
        <authorList>
            <consortium name="The Broad Institute Genomics Platform"/>
            <consortium name="The Broad Institute Genome Sequencing Center for Infectious Disease"/>
            <person name="Wu L."/>
            <person name="Ma J."/>
        </authorList>
    </citation>
    <scope>NUCLEOTIDE SEQUENCE [LARGE SCALE GENOMIC DNA]</scope>
    <source>
        <strain evidence="5">PCU 280</strain>
    </source>
</reference>
<comment type="catalytic activity">
    <reaction evidence="3">
        <text>cytidine(34) in elongator tRNA(Met) + acetate + ATP = N(4)-acetylcytidine(34) in elongator tRNA(Met) + AMP + diphosphate</text>
        <dbReference type="Rhea" id="RHEA:58144"/>
        <dbReference type="Rhea" id="RHEA-COMP:10693"/>
        <dbReference type="Rhea" id="RHEA-COMP:10694"/>
        <dbReference type="ChEBI" id="CHEBI:30089"/>
        <dbReference type="ChEBI" id="CHEBI:30616"/>
        <dbReference type="ChEBI" id="CHEBI:33019"/>
        <dbReference type="ChEBI" id="CHEBI:74900"/>
        <dbReference type="ChEBI" id="CHEBI:82748"/>
        <dbReference type="ChEBI" id="CHEBI:456215"/>
    </reaction>
</comment>
<dbReference type="PANTHER" id="PTHR37825:SF1">
    <property type="entry name" value="TRNA(MET) CYTIDINE ACETATE LIGASE"/>
    <property type="match status" value="1"/>
</dbReference>
<comment type="caution">
    <text evidence="3">Lacks conserved residue(s) required for the propagation of feature annotation.</text>
</comment>
<dbReference type="Pfam" id="PF05636">
    <property type="entry name" value="HIGH_NTase1"/>
    <property type="match status" value="1"/>
</dbReference>
<dbReference type="Gene3D" id="3.40.50.620">
    <property type="entry name" value="HUPs"/>
    <property type="match status" value="1"/>
</dbReference>
<dbReference type="NCBIfam" id="NF010191">
    <property type="entry name" value="PRK13670.1"/>
    <property type="match status" value="1"/>
</dbReference>
<feature type="binding site" evidence="3">
    <location>
        <begin position="8"/>
        <end position="21"/>
    </location>
    <ligand>
        <name>ATP</name>
        <dbReference type="ChEBI" id="CHEBI:30616"/>
    </ligand>
</feature>
<comment type="caution">
    <text evidence="4">The sequence shown here is derived from an EMBL/GenBank/DDBJ whole genome shotgun (WGS) entry which is preliminary data.</text>
</comment>
<keyword evidence="5" id="KW-1185">Reference proteome</keyword>